<feature type="chain" id="PRO_5001802563" description="Transporter" evidence="2">
    <location>
        <begin position="25"/>
        <end position="430"/>
    </location>
</feature>
<feature type="signal peptide" evidence="2">
    <location>
        <begin position="1"/>
        <end position="24"/>
    </location>
</feature>
<keyword evidence="6" id="KW-1185">Reference proteome</keyword>
<comment type="similarity">
    <text evidence="1">Belongs to the outer membrane factor (OMF) (TC 1.B.17) family.</text>
</comment>
<protein>
    <recommendedName>
        <fullName evidence="7">Transporter</fullName>
    </recommendedName>
</protein>
<dbReference type="OrthoDB" id="9791261at2"/>
<dbReference type="Proteomes" id="UP000198424">
    <property type="component" value="Unassembled WGS sequence"/>
</dbReference>
<evidence type="ECO:0008006" key="7">
    <source>
        <dbReference type="Google" id="ProtNLM"/>
    </source>
</evidence>
<name>A0A086AAU1_FLAHY</name>
<evidence type="ECO:0000256" key="2">
    <source>
        <dbReference type="SAM" id="SignalP"/>
    </source>
</evidence>
<evidence type="ECO:0000313" key="4">
    <source>
        <dbReference type="EMBL" id="OXA93425.1"/>
    </source>
</evidence>
<dbReference type="Pfam" id="PF02321">
    <property type="entry name" value="OEP"/>
    <property type="match status" value="2"/>
</dbReference>
<dbReference type="EMBL" id="MUGY01000014">
    <property type="protein sequence ID" value="OXA93425.1"/>
    <property type="molecule type" value="Genomic_DNA"/>
</dbReference>
<dbReference type="GO" id="GO:0015562">
    <property type="term" value="F:efflux transmembrane transporter activity"/>
    <property type="evidence" value="ECO:0007669"/>
    <property type="project" value="InterPro"/>
</dbReference>
<evidence type="ECO:0000313" key="5">
    <source>
        <dbReference type="Proteomes" id="UP000028712"/>
    </source>
</evidence>
<dbReference type="SUPFAM" id="SSF56954">
    <property type="entry name" value="Outer membrane efflux proteins (OEP)"/>
    <property type="match status" value="1"/>
</dbReference>
<organism evidence="3 5">
    <name type="scientific">Flavobacterium hydatis</name>
    <name type="common">Cytophaga aquatilis</name>
    <dbReference type="NCBI Taxonomy" id="991"/>
    <lineage>
        <taxon>Bacteria</taxon>
        <taxon>Pseudomonadati</taxon>
        <taxon>Bacteroidota</taxon>
        <taxon>Flavobacteriia</taxon>
        <taxon>Flavobacteriales</taxon>
        <taxon>Flavobacteriaceae</taxon>
        <taxon>Flavobacterium</taxon>
    </lineage>
</organism>
<gene>
    <name evidence="4" type="ORF">B0A62_13490</name>
    <name evidence="3" type="ORF">IW20_17155</name>
</gene>
<reference evidence="3 5" key="1">
    <citation type="submission" date="2014-07" db="EMBL/GenBank/DDBJ databases">
        <title>Genome of Flavobacterium hydatis DSM 2063.</title>
        <authorList>
            <person name="Pipes S.E."/>
            <person name="Stropko S.J."/>
            <person name="Newman J.D."/>
        </authorList>
    </citation>
    <scope>NUCLEOTIDE SEQUENCE [LARGE SCALE GENOMIC DNA]</scope>
    <source>
        <strain evidence="3 5">DSM 2063</strain>
    </source>
</reference>
<dbReference type="AlphaFoldDB" id="A0A086AAU1"/>
<keyword evidence="2" id="KW-0732">Signal</keyword>
<dbReference type="eggNOG" id="COG1538">
    <property type="taxonomic scope" value="Bacteria"/>
</dbReference>
<proteinExistence type="inferred from homology"/>
<dbReference type="InterPro" id="IPR003423">
    <property type="entry name" value="OMP_efflux"/>
</dbReference>
<dbReference type="EMBL" id="JPRM01000027">
    <property type="protein sequence ID" value="KFF13805.1"/>
    <property type="molecule type" value="Genomic_DNA"/>
</dbReference>
<dbReference type="STRING" id="991.IW20_17155"/>
<dbReference type="InterPro" id="IPR010131">
    <property type="entry name" value="MdtP/NodT-like"/>
</dbReference>
<evidence type="ECO:0000256" key="1">
    <source>
        <dbReference type="ARBA" id="ARBA00007613"/>
    </source>
</evidence>
<dbReference type="PANTHER" id="PTHR30203:SF24">
    <property type="entry name" value="BLR4935 PROTEIN"/>
    <property type="match status" value="1"/>
</dbReference>
<comment type="caution">
    <text evidence="3">The sequence shown here is derived from an EMBL/GenBank/DDBJ whole genome shotgun (WGS) entry which is preliminary data.</text>
</comment>
<dbReference type="RefSeq" id="WP_035624826.1">
    <property type="nucleotide sequence ID" value="NZ_JBEWQG010000019.1"/>
</dbReference>
<accession>A0A086AAU1</accession>
<dbReference type="PANTHER" id="PTHR30203">
    <property type="entry name" value="OUTER MEMBRANE CATION EFFLUX PROTEIN"/>
    <property type="match status" value="1"/>
</dbReference>
<dbReference type="Gene3D" id="1.20.1600.10">
    <property type="entry name" value="Outer membrane efflux proteins (OEP)"/>
    <property type="match status" value="1"/>
</dbReference>
<sequence>MIKNIKHKWVILLLLLNISVVTNAQIDTTFTSIKISYSDFLSLVNKNNLDYAAEKFNVNIAEANLEASKVFPDPELAIGASDNGQRRMQMGYGFSSQLSWTLELGGKRNARINVAKSTNELTKALLEDYFRNLRADATLNYLTSLKQKEIFKVQLNSYTILKNIAVADSIRFKLGSITEIDARQSKLEANAMLNEVYQSEADWKTALLELGTMVGNQKADTLYSSSGDLAKFDRLFDLNELIISAENNRADLLAALKNKNVSQDILKLAKANRVLDLGVNMGVESASVVTNSVAPTPSTAGISGGISIPLKFSNRNKGELKAAEFSVQQADVLYKQTELQIQIEVRKAWFNYLTTQKQVRQFNTGLLADAQRLLDGKVYSYKRGETSLLEVLNAQRTYNETQLNYYETLYNYAASLVELEKAAGIWDINF</sequence>
<reference evidence="4 6" key="2">
    <citation type="submission" date="2016-11" db="EMBL/GenBank/DDBJ databases">
        <title>Whole genomes of Flavobacteriaceae.</title>
        <authorList>
            <person name="Stine C."/>
            <person name="Li C."/>
            <person name="Tadesse D."/>
        </authorList>
    </citation>
    <scope>NUCLEOTIDE SEQUENCE [LARGE SCALE GENOMIC DNA]</scope>
    <source>
        <strain evidence="4 6">ATCC 29551</strain>
    </source>
</reference>
<evidence type="ECO:0000313" key="6">
    <source>
        <dbReference type="Proteomes" id="UP000198424"/>
    </source>
</evidence>
<dbReference type="Proteomes" id="UP000028712">
    <property type="component" value="Unassembled WGS sequence"/>
</dbReference>
<evidence type="ECO:0000313" key="3">
    <source>
        <dbReference type="EMBL" id="KFF13805.1"/>
    </source>
</evidence>